<dbReference type="PANTHER" id="PTHR14273">
    <property type="entry name" value="LYR MOTIF-CONTAINING PROTEIN 1"/>
    <property type="match status" value="1"/>
</dbReference>
<dbReference type="AlphaFoldDB" id="A0A669PS21"/>
<proteinExistence type="inferred from homology"/>
<reference evidence="4" key="2">
    <citation type="submission" date="2025-09" db="UniProtKB">
        <authorList>
            <consortium name="Ensembl"/>
        </authorList>
    </citation>
    <scope>IDENTIFICATION</scope>
</reference>
<dbReference type="InterPro" id="IPR008011">
    <property type="entry name" value="Complex1_LYR_dom"/>
</dbReference>
<sequence>LPAGPGGEHRPRNRETPRRQGAAATAEGPPRGRARVPPRPVLSPRGRAAPRVTHRRDPGQPAELRITSGGERSAGAVTSHGAPGAARTVRAGAPPTASGAAEEDRRGKPSRGARAESAAWRSFCQKMTAVTRQEVLGLYRRVFRIAKKWQSASGQAEETAAEREYIIKEAKTLFRKNKEVTDPKLIKQYTEECEARIEIGLHYNIPYPRPIHLPPMGLTQKQGRTFRHQEKLRKISKPIYLKSHDEIS</sequence>
<dbReference type="Ensembl" id="ENSPCLT00000012196.1">
    <property type="protein sequence ID" value="ENSPCLP00000009008.1"/>
    <property type="gene ID" value="ENSPCLG00000007461.1"/>
</dbReference>
<dbReference type="GO" id="GO:0005739">
    <property type="term" value="C:mitochondrion"/>
    <property type="evidence" value="ECO:0007669"/>
    <property type="project" value="TreeGrafter"/>
</dbReference>
<protein>
    <submittedName>
        <fullName evidence="4">LYR motif containing 1</fullName>
    </submittedName>
</protein>
<reference evidence="4" key="1">
    <citation type="submission" date="2025-08" db="UniProtKB">
        <authorList>
            <consortium name="Ensembl"/>
        </authorList>
    </citation>
    <scope>IDENTIFICATION</scope>
</reference>
<evidence type="ECO:0000259" key="3">
    <source>
        <dbReference type="Pfam" id="PF05347"/>
    </source>
</evidence>
<evidence type="ECO:0000313" key="5">
    <source>
        <dbReference type="Proteomes" id="UP000472261"/>
    </source>
</evidence>
<organism evidence="4 5">
    <name type="scientific">Phasianus colchicus</name>
    <name type="common">Common pheasant</name>
    <dbReference type="NCBI Taxonomy" id="9054"/>
    <lineage>
        <taxon>Eukaryota</taxon>
        <taxon>Metazoa</taxon>
        <taxon>Chordata</taxon>
        <taxon>Craniata</taxon>
        <taxon>Vertebrata</taxon>
        <taxon>Euteleostomi</taxon>
        <taxon>Archelosauria</taxon>
        <taxon>Archosauria</taxon>
        <taxon>Dinosauria</taxon>
        <taxon>Saurischia</taxon>
        <taxon>Theropoda</taxon>
        <taxon>Coelurosauria</taxon>
        <taxon>Aves</taxon>
        <taxon>Neognathae</taxon>
        <taxon>Galloanserae</taxon>
        <taxon>Galliformes</taxon>
        <taxon>Phasianidae</taxon>
        <taxon>Phasianinae</taxon>
        <taxon>Phasianus</taxon>
    </lineage>
</organism>
<evidence type="ECO:0000313" key="4">
    <source>
        <dbReference type="Ensembl" id="ENSPCLP00000009008.1"/>
    </source>
</evidence>
<dbReference type="InterPro" id="IPR045294">
    <property type="entry name" value="Complex1_LYR_LYRM1"/>
</dbReference>
<name>A0A669PS21_PHACC</name>
<dbReference type="Proteomes" id="UP000472261">
    <property type="component" value="Unplaced"/>
</dbReference>
<comment type="similarity">
    <text evidence="1">Belongs to the complex I LYR family.</text>
</comment>
<dbReference type="Pfam" id="PF05347">
    <property type="entry name" value="Complex1_LYR"/>
    <property type="match status" value="1"/>
</dbReference>
<evidence type="ECO:0000256" key="2">
    <source>
        <dbReference type="SAM" id="MobiDB-lite"/>
    </source>
</evidence>
<feature type="compositionally biased region" description="Basic and acidic residues" evidence="2">
    <location>
        <begin position="7"/>
        <end position="18"/>
    </location>
</feature>
<dbReference type="CDD" id="cd20261">
    <property type="entry name" value="Complex1_LYR_LYRM1"/>
    <property type="match status" value="1"/>
</dbReference>
<accession>A0A669PS21</accession>
<dbReference type="InterPro" id="IPR040330">
    <property type="entry name" value="LYRM1"/>
</dbReference>
<feature type="domain" description="Complex 1 LYR protein" evidence="3">
    <location>
        <begin position="133"/>
        <end position="197"/>
    </location>
</feature>
<dbReference type="PANTHER" id="PTHR14273:SF0">
    <property type="entry name" value="LYR MOTIF-CONTAINING PROTEIN 1"/>
    <property type="match status" value="1"/>
</dbReference>
<evidence type="ECO:0000256" key="1">
    <source>
        <dbReference type="ARBA" id="ARBA00009508"/>
    </source>
</evidence>
<keyword evidence="5" id="KW-1185">Reference proteome</keyword>
<feature type="region of interest" description="Disordered" evidence="2">
    <location>
        <begin position="1"/>
        <end position="119"/>
    </location>
</feature>